<evidence type="ECO:0000256" key="3">
    <source>
        <dbReference type="ARBA" id="ARBA00022723"/>
    </source>
</evidence>
<dbReference type="EMBL" id="CAJNNV010024245">
    <property type="protein sequence ID" value="CAE8609152.1"/>
    <property type="molecule type" value="Genomic_DNA"/>
</dbReference>
<gene>
    <name evidence="15" type="ORF">PGLA1383_LOCUS26977</name>
</gene>
<dbReference type="GO" id="GO:0016670">
    <property type="term" value="F:oxidoreductase activity, acting on a sulfur group of donors, oxygen as acceptor"/>
    <property type="evidence" value="ECO:0007669"/>
    <property type="project" value="InterPro"/>
</dbReference>
<dbReference type="PROSITE" id="PS50203">
    <property type="entry name" value="CALPAIN_CAT"/>
    <property type="match status" value="1"/>
</dbReference>
<dbReference type="Gene3D" id="1.10.405.20">
    <property type="match status" value="1"/>
</dbReference>
<feature type="domain" description="GRF-type" evidence="14">
    <location>
        <begin position="168"/>
        <end position="207"/>
    </location>
</feature>
<accession>A0A813F4F7</accession>
<dbReference type="Gene3D" id="3.50.50.60">
    <property type="entry name" value="FAD/NAD(P)-binding domain"/>
    <property type="match status" value="1"/>
</dbReference>
<dbReference type="SMART" id="SM00230">
    <property type="entry name" value="CysPc"/>
    <property type="match status" value="1"/>
</dbReference>
<evidence type="ECO:0000313" key="15">
    <source>
        <dbReference type="EMBL" id="CAE8609152.1"/>
    </source>
</evidence>
<dbReference type="Pfam" id="PF00098">
    <property type="entry name" value="zf-CCHC"/>
    <property type="match status" value="1"/>
</dbReference>
<proteinExistence type="inferred from homology"/>
<dbReference type="PROSITE" id="PS00139">
    <property type="entry name" value="THIOL_PROTEASE_CYS"/>
    <property type="match status" value="1"/>
</dbReference>
<keyword evidence="2 10" id="KW-0645">Protease</keyword>
<dbReference type="InterPro" id="IPR038765">
    <property type="entry name" value="Papain-like_cys_pep_sf"/>
</dbReference>
<evidence type="ECO:0000256" key="1">
    <source>
        <dbReference type="ARBA" id="ARBA00007623"/>
    </source>
</evidence>
<protein>
    <submittedName>
        <fullName evidence="15">Uncharacterized protein</fullName>
    </submittedName>
</protein>
<dbReference type="SUPFAM" id="SSF51905">
    <property type="entry name" value="FAD/NAD(P)-binding domain"/>
    <property type="match status" value="1"/>
</dbReference>
<keyword evidence="4 9" id="KW-0863">Zinc-finger</keyword>
<dbReference type="InterPro" id="IPR036188">
    <property type="entry name" value="FAD/NAD-bd_sf"/>
</dbReference>
<evidence type="ECO:0000259" key="12">
    <source>
        <dbReference type="PROSITE" id="PS50158"/>
    </source>
</evidence>
<evidence type="ECO:0000256" key="6">
    <source>
        <dbReference type="ARBA" id="ARBA00022807"/>
    </source>
</evidence>
<dbReference type="InterPro" id="IPR000169">
    <property type="entry name" value="Pept_cys_AS"/>
</dbReference>
<dbReference type="SUPFAM" id="SSF57756">
    <property type="entry name" value="Retrovirus zinc finger-like domains"/>
    <property type="match status" value="1"/>
</dbReference>
<keyword evidence="6 10" id="KW-0788">Thiol protease</keyword>
<dbReference type="GO" id="GO:0008270">
    <property type="term" value="F:zinc ion binding"/>
    <property type="evidence" value="ECO:0007669"/>
    <property type="project" value="UniProtKB-KW"/>
</dbReference>
<evidence type="ECO:0000256" key="4">
    <source>
        <dbReference type="ARBA" id="ARBA00022771"/>
    </source>
</evidence>
<dbReference type="InterPro" id="IPR010795">
    <property type="entry name" value="Prenylcys_lyase"/>
</dbReference>
<reference evidence="15" key="1">
    <citation type="submission" date="2021-02" db="EMBL/GenBank/DDBJ databases">
        <authorList>
            <person name="Dougan E. K."/>
            <person name="Rhodes N."/>
            <person name="Thang M."/>
            <person name="Chan C."/>
        </authorList>
    </citation>
    <scope>NUCLEOTIDE SEQUENCE</scope>
</reference>
<dbReference type="InterPro" id="IPR001878">
    <property type="entry name" value="Znf_CCHC"/>
</dbReference>
<evidence type="ECO:0000256" key="7">
    <source>
        <dbReference type="ARBA" id="ARBA00022833"/>
    </source>
</evidence>
<dbReference type="Pfam" id="PF07156">
    <property type="entry name" value="Prenylcys_lyase"/>
    <property type="match status" value="1"/>
</dbReference>
<dbReference type="InterPro" id="IPR010666">
    <property type="entry name" value="Znf_GRF"/>
</dbReference>
<dbReference type="Gene3D" id="4.10.60.10">
    <property type="entry name" value="Zinc finger, CCHC-type"/>
    <property type="match status" value="1"/>
</dbReference>
<dbReference type="OrthoDB" id="437369at2759"/>
<feature type="active site" evidence="8 10">
    <location>
        <position position="439"/>
    </location>
</feature>
<dbReference type="PROSITE" id="PS50158">
    <property type="entry name" value="ZF_CCHC"/>
    <property type="match status" value="1"/>
</dbReference>
<dbReference type="SMART" id="SM00343">
    <property type="entry name" value="ZnF_C2HC"/>
    <property type="match status" value="1"/>
</dbReference>
<keyword evidence="7" id="KW-0862">Zinc</keyword>
<feature type="compositionally biased region" description="Acidic residues" evidence="11">
    <location>
        <begin position="16"/>
        <end position="25"/>
    </location>
</feature>
<dbReference type="GO" id="GO:0030328">
    <property type="term" value="P:prenylcysteine catabolic process"/>
    <property type="evidence" value="ECO:0007669"/>
    <property type="project" value="InterPro"/>
</dbReference>
<keyword evidence="5 10" id="KW-0378">Hydrolase</keyword>
<feature type="domain" description="CCHC-type" evidence="12">
    <location>
        <begin position="745"/>
        <end position="760"/>
    </location>
</feature>
<name>A0A813F4F7_POLGL</name>
<evidence type="ECO:0000256" key="9">
    <source>
        <dbReference type="PROSITE-ProRule" id="PRU00047"/>
    </source>
</evidence>
<sequence length="2042" mass="220426">MAEVFHLSRSASAAIDLEDSDDEDNACIGGQQRCANSSTFSQATPPPPTRRVPVAGSGSSKEVPPTRRWGRPLGVTVSSAGTTGGYAVSSSSTALPPGEGWRRVHGDDALDSENLRTARKVWQQTVAKCSSDEGRFFEDPEFPAEPRSVCGKDEESKLKANDVAPPRCRCGAAAGRSEVRKEGPTKGRPYWHCEARRCGFFAMADSESRRSKMWWQRFPEFLVVSDFGFRAEDLRQGGVGDCWFMSALAVVAERPDLILRLFGGETARNSAGCYQINLFLDGEWRAISIDDRLPCTAQQRRPDGSGLAFSRADGQQLWTPLLEKAYAKAHGSYQAISGGEIAEALLDLTGCPTESIDFDESNFDPQELWQRMVSFKAQGFPMGCATAGNPELREVGLCGNHAYSVLDVTELFDARFVGKEPGFGGAHEDGLVRLLRIRNPHGVGEWSGEWSDKSSEWTEHLAAKLGCTGVDDGTFWIDYTHFLMAFQVVDVCMAHRGWHAESFPNAFCAKASGSRICKYMYELRCDGPTTLYAMALQPTKRGSWCRDDRKKSYKPGDVSLLLLRLSPGGAFEAVVAGNFCSADARRCIQVKLPEGAGARYLLVAFCFGTGPVAHGGEVRGQAPFKVRLFASQPVGVRTVESERSPLHAAAALSGLHQACLGSPSALGRRFKRIVRPLGSDLCLFQVSGQGVVLLLLANTRLEGSVCITLTAEVKVMTARSPDGLLASLGEETAEKQQPDLKANPCFNCGKPGHLARDCTQPKQKGIRPPWRYPAKWRRVRTSCTVPANSQRLCLVIVGNGMQAELGGVEVELSSETGLAACNGSARNNAGMGTRQPDLSSWLPPASQKAPDTAGQPLDAFAARTLMKGAVTNAVSLAAMEAAAKGARFSQHSGAMLDFSQEEEALAAAAAVASLAELRNQEERMLQQALAASTSGSMAFAHNGTFFVATTPSDEERCAELAQGYGGCTVPISEARPELEDPDDLQLRQALEASRLDNAAFEDSDLQAALLLSRKPTMQAESRLLAEFQLEAVEVVVDSGSETEGAPVSLYSQNKRHKARQTLPFEFSIHTRGVRSQNRPWEILSKASQLGSDMGPELLSARSGSFGEIENGPLWNTIKSQLYEPEVSYIKRLVGASLIQQNRLMFDEIASLRQMLADFKEQNDELATGLKRQADFRDTQHRDLLRQQAQIILEDLRSQAAAIGYTLEDLVPDLRKEQLRDFVFNRDKDLGQSGAGCCSSPPATPSTRPPSSLCGFNTCRSLVPPARSPTPSGSGLPAGLPLGQPLGPEALGEVVTGIREALEAENVSLLLVISEEMQQLEAQDLVRSSFGGRAARGEPTTAELQQFLHRLQDIVVSPGLRALSLTTSCNSVDFAPGPIRAAPITGGASVKRLQALIFSRRQQMVEEVEAAELGDAQDEAVLGSGAKQAFDPFFDDPFAVKANEKAAIEVASFLRFQQLSTVALVTIAFALAAAAFRETICDAIRSFLGLDSRVPRLKPLRSGRRIKVAILGGGIGGSAVAVWLRDLLGDEQVELVMFQNSPVGGRCQVIELDGQHYEAGAAIVSEMNVLFQALMRRFSLTRRGSAVNVPAAIFNGSRFVFCGISTAACCGVEAAAKLATSWKLGLRFGFLALIKLQGLSRSSSAPNFALLYQTLRDGATYAHPRELLSTLGHGCLRLTERPADQFLVREVGLPGQLVKELAEPGMRANYGGQGCDILHAFVGLVSICGGICSKCFAVCGGNVQVAERAVQAAKPSLVRGNARLVRRAANAATAAPWEPTFEVGYDTPSTCDAAGGAGSSPALRAAAASRAAAANGQEAEGLFMEAFHLVIVAHPLEQSMVQFEGCCAETTQVERRLPFRRCTAHFLRGTLKMRHFVEAGAAETRSRSAGGPYEDDPQASMPMFAPAQILTTADTTTPFYSIGLQFPVDTASRKDAQEVIASAERGEPQVYKVFASEPLPESELDKWFSRPKGSPVHTVDWYAYPQYAVPQSFHPFVLDQAGVYYVNAIEQVASAMEMSLIGARNVANLVADWVSQRRGPRGF</sequence>
<evidence type="ECO:0000256" key="10">
    <source>
        <dbReference type="PROSITE-ProRule" id="PRU00239"/>
    </source>
</evidence>
<dbReference type="GO" id="GO:0004198">
    <property type="term" value="F:calcium-dependent cysteine-type endopeptidase activity"/>
    <property type="evidence" value="ECO:0007669"/>
    <property type="project" value="InterPro"/>
</dbReference>
<dbReference type="InterPro" id="IPR022684">
    <property type="entry name" value="Calpain_cysteine_protease"/>
</dbReference>
<dbReference type="PANTHER" id="PTHR10183">
    <property type="entry name" value="CALPAIN"/>
    <property type="match status" value="1"/>
</dbReference>
<organism evidence="15 16">
    <name type="scientific">Polarella glacialis</name>
    <name type="common">Dinoflagellate</name>
    <dbReference type="NCBI Taxonomy" id="89957"/>
    <lineage>
        <taxon>Eukaryota</taxon>
        <taxon>Sar</taxon>
        <taxon>Alveolata</taxon>
        <taxon>Dinophyceae</taxon>
        <taxon>Suessiales</taxon>
        <taxon>Suessiaceae</taxon>
        <taxon>Polarella</taxon>
    </lineage>
</organism>
<dbReference type="InterPro" id="IPR036875">
    <property type="entry name" value="Znf_CCHC_sf"/>
</dbReference>
<dbReference type="InterPro" id="IPR031367">
    <property type="entry name" value="CCDC24"/>
</dbReference>
<dbReference type="PANTHER" id="PTHR10183:SF379">
    <property type="entry name" value="CALPAIN-5"/>
    <property type="match status" value="1"/>
</dbReference>
<dbReference type="Gene3D" id="3.90.70.10">
    <property type="entry name" value="Cysteine proteinases"/>
    <property type="match status" value="1"/>
</dbReference>
<dbReference type="Proteomes" id="UP000654075">
    <property type="component" value="Unassembled WGS sequence"/>
</dbReference>
<dbReference type="SUPFAM" id="SSF54001">
    <property type="entry name" value="Cysteine proteinases"/>
    <property type="match status" value="1"/>
</dbReference>
<dbReference type="InterPro" id="IPR001300">
    <property type="entry name" value="Peptidase_C2_calpain_cat"/>
</dbReference>
<comment type="caution">
    <text evidence="15">The sequence shown here is derived from an EMBL/GenBank/DDBJ whole genome shotgun (WGS) entry which is preliminary data.</text>
</comment>
<evidence type="ECO:0000256" key="8">
    <source>
        <dbReference type="PIRSR" id="PIRSR622684-1"/>
    </source>
</evidence>
<feature type="domain" description="Calpain catalytic" evidence="13">
    <location>
        <begin position="136"/>
        <end position="495"/>
    </location>
</feature>
<evidence type="ECO:0000256" key="11">
    <source>
        <dbReference type="SAM" id="MobiDB-lite"/>
    </source>
</evidence>
<dbReference type="PROSITE" id="PS51999">
    <property type="entry name" value="ZF_GRF"/>
    <property type="match status" value="1"/>
</dbReference>
<evidence type="ECO:0000313" key="16">
    <source>
        <dbReference type="Proteomes" id="UP000654075"/>
    </source>
</evidence>
<keyword evidence="16" id="KW-1185">Reference proteome</keyword>
<dbReference type="CDD" id="cd00044">
    <property type="entry name" value="CysPc"/>
    <property type="match status" value="1"/>
</dbReference>
<evidence type="ECO:0000256" key="2">
    <source>
        <dbReference type="ARBA" id="ARBA00022670"/>
    </source>
</evidence>
<dbReference type="Pfam" id="PF15669">
    <property type="entry name" value="CCDC24"/>
    <property type="match status" value="1"/>
</dbReference>
<feature type="compositionally biased region" description="Polar residues" evidence="11">
    <location>
        <begin position="33"/>
        <end position="42"/>
    </location>
</feature>
<comment type="similarity">
    <text evidence="1">Belongs to the peptidase C2 family.</text>
</comment>
<feature type="active site" evidence="8 10">
    <location>
        <position position="242"/>
    </location>
</feature>
<evidence type="ECO:0000256" key="5">
    <source>
        <dbReference type="ARBA" id="ARBA00022801"/>
    </source>
</evidence>
<feature type="active site" evidence="8 10">
    <location>
        <position position="401"/>
    </location>
</feature>
<dbReference type="GO" id="GO:0003676">
    <property type="term" value="F:nucleic acid binding"/>
    <property type="evidence" value="ECO:0007669"/>
    <property type="project" value="InterPro"/>
</dbReference>
<evidence type="ECO:0000259" key="14">
    <source>
        <dbReference type="PROSITE" id="PS51999"/>
    </source>
</evidence>
<feature type="region of interest" description="Disordered" evidence="11">
    <location>
        <begin position="16"/>
        <end position="100"/>
    </location>
</feature>
<keyword evidence="3" id="KW-0479">Metal-binding</keyword>
<dbReference type="Pfam" id="PF00648">
    <property type="entry name" value="Peptidase_C2"/>
    <property type="match status" value="1"/>
</dbReference>
<dbReference type="GO" id="GO:0006508">
    <property type="term" value="P:proteolysis"/>
    <property type="evidence" value="ECO:0007669"/>
    <property type="project" value="UniProtKB-KW"/>
</dbReference>
<evidence type="ECO:0000259" key="13">
    <source>
        <dbReference type="PROSITE" id="PS50203"/>
    </source>
</evidence>